<dbReference type="InterPro" id="IPR052133">
    <property type="entry name" value="Immune_Signaling-Apoptosis_Reg"/>
</dbReference>
<proteinExistence type="predicted"/>
<comment type="caution">
    <text evidence="1">The sequence shown here is derived from an EMBL/GenBank/DDBJ whole genome shotgun (WGS) entry which is preliminary data.</text>
</comment>
<evidence type="ECO:0000313" key="1">
    <source>
        <dbReference type="EMBL" id="TFK07310.1"/>
    </source>
</evidence>
<dbReference type="STRING" id="55544.A0A4D9EM65"/>
<sequence length="1358" mass="152149">MEAAAGAGLLVCERLHARHDPRWLLLLPPPLCLACVIETLGDGGASLVRKKHVLSCFRDVLAWHAVPVIQLLAQDKRVCVHFIGTLFGMLHTAEDSSALDLPIEVLVRLVTELKLEQYVHCVLDESQKELSKAATMRGSLPMFNLLGKLADAIPGLADILVIEHGNLMEHLLAGLMYPNEGVKAAVCYLYGKLYSSPISSERLSVHFTERLCDLFLATLGNAQTKELQVNCMGLLKELLNSDHFVSVIMSNSRRGADSENTELLEGENLLPLVLKKLLLSRDEMLQVASVQCMTAVLVHSPIKYAPAFIHADIPEFLFECLFCTREILLWSVYCCLLLLTEERLFFSKCHTVYGIESVVRSLKGILQLNNMELHKQGLLLFTEILKRQPVEIKLFTNLAMCKDTIGVLVEAVKCPALEVAAEAVKAVAAILRKDHLSCPPVQYVELQKLIETMLKRCADLSLPPINRRPASHLGHSTQNKAVLRQGQFLLSTVEGFRNACRLAVECQSDPLAQENAFTAPGSESENTLSGFSEFLLRICDSLCIPIVLKHSERTSSPALMEVFISALSTLFTVVPSMHEKFSRKLASSSFIRLALELKAKFCTGQSNPALNQACSSFLYSMCLSLHSAAEKMEDSSQQGKFDEGDNLIWLRLEREMSELLQRSLPQLNCSVPESLTLLSETPDTFCSDEALRSHQYCLLLLLYCAYALEDRFVPEAELFSAIRNFLLSVQDQGDCPPPYVFRAILYLLAVCQDKGEALDSSPLCAIRRVLENTSDLSLVYIHHPLLLKFFLRYSELMGRFGRRILQLWFSWEDYSQIETEDAVSGLSSGLPDYPNSFTTLLHILKGNSSVLLILLDLVCLSTTEVAHKVLMTLSMFLKRNEDVVVCDLLRSQFLQILQQLLVESSSTTLRASKNLPLLLRLLFLVQLRNEAERELDSTDFKLLHYVSNLCGKCRPGDVELLQPSLNFLYWSLHQTATYSQQRVVAVLLSSVPLLELLQKVLELTWMWPCRSGPALSSSEEALLCSAWLLTASLLAHQHHYNSEVHQTISLDIEKVLNAVIFRRKKPALLLVSILQFLRAILRQNFSSSLLVLVVQPTAQSRMEPSLSEDDASLYPLATWQVLSLVVSLQNLLVQKDLLLSQTVVACLEVLMEYLHRRNQGIALHVVSQPWNRFLLFTLLDGGENSFLRPEILRLMTLFVRYRSSDIISQSEINQILQEAAKAKLAELPGATSHALRLFLLQLQSGSCEREPAQEGTIQTLLESFPARTRTWTHLSPQDMVYPFARHTSLANDIAKQGAAVGLGVIFNLLLHAIFQLRLNESKNVFSTSPLVADAKTLMPRTGHGHRLVKKILIVQKRD</sequence>
<dbReference type="SUPFAM" id="SSF48371">
    <property type="entry name" value="ARM repeat"/>
    <property type="match status" value="1"/>
</dbReference>
<name>A0A4D9EM65_9SAUR</name>
<protein>
    <submittedName>
        <fullName evidence="1">Pannexin-3</fullName>
    </submittedName>
</protein>
<dbReference type="Proteomes" id="UP000297703">
    <property type="component" value="Unassembled WGS sequence"/>
</dbReference>
<keyword evidence="2" id="KW-1185">Reference proteome</keyword>
<dbReference type="PANTHER" id="PTHR12044">
    <property type="entry name" value="BCL2 INTERACTING MEDIATOR OF CELL DEATH"/>
    <property type="match status" value="1"/>
</dbReference>
<gene>
    <name evidence="1" type="ORF">DR999_PMT09994</name>
</gene>
<evidence type="ECO:0000313" key="2">
    <source>
        <dbReference type="Proteomes" id="UP000297703"/>
    </source>
</evidence>
<dbReference type="EMBL" id="QXTE01000087">
    <property type="protein sequence ID" value="TFK07310.1"/>
    <property type="molecule type" value="Genomic_DNA"/>
</dbReference>
<reference evidence="1 2" key="1">
    <citation type="submission" date="2019-04" db="EMBL/GenBank/DDBJ databases">
        <title>Draft genome of the big-headed turtle Platysternon megacephalum.</title>
        <authorList>
            <person name="Gong S."/>
        </authorList>
    </citation>
    <scope>NUCLEOTIDE SEQUENCE [LARGE SCALE GENOMIC DNA]</scope>
    <source>
        <strain evidence="1">DO16091913</strain>
        <tissue evidence="1">Muscle</tissue>
    </source>
</reference>
<organism evidence="1 2">
    <name type="scientific">Platysternon megacephalum</name>
    <name type="common">big-headed turtle</name>
    <dbReference type="NCBI Taxonomy" id="55544"/>
    <lineage>
        <taxon>Eukaryota</taxon>
        <taxon>Metazoa</taxon>
        <taxon>Chordata</taxon>
        <taxon>Craniata</taxon>
        <taxon>Vertebrata</taxon>
        <taxon>Euteleostomi</taxon>
        <taxon>Archelosauria</taxon>
        <taxon>Testudinata</taxon>
        <taxon>Testudines</taxon>
        <taxon>Cryptodira</taxon>
        <taxon>Durocryptodira</taxon>
        <taxon>Testudinoidea</taxon>
        <taxon>Platysternidae</taxon>
        <taxon>Platysternon</taxon>
    </lineage>
</organism>
<dbReference type="OrthoDB" id="10015792at2759"/>
<reference evidence="1 2" key="2">
    <citation type="submission" date="2019-04" db="EMBL/GenBank/DDBJ databases">
        <title>The genome sequence of big-headed turtle.</title>
        <authorList>
            <person name="Gong S."/>
        </authorList>
    </citation>
    <scope>NUCLEOTIDE SEQUENCE [LARGE SCALE GENOMIC DNA]</scope>
    <source>
        <strain evidence="1">DO16091913</strain>
        <tissue evidence="1">Muscle</tissue>
    </source>
</reference>
<dbReference type="GO" id="GO:0007127">
    <property type="term" value="P:meiosis I"/>
    <property type="evidence" value="ECO:0007669"/>
    <property type="project" value="TreeGrafter"/>
</dbReference>
<accession>A0A4D9EM65</accession>
<dbReference type="PANTHER" id="PTHR12044:SF14">
    <property type="entry name" value="MEIOTIC DOUBLE-STRANDED BREAK FORMATION PROTEIN 1"/>
    <property type="match status" value="1"/>
</dbReference>
<dbReference type="InterPro" id="IPR016024">
    <property type="entry name" value="ARM-type_fold"/>
</dbReference>